<evidence type="ECO:0000313" key="6">
    <source>
        <dbReference type="Proteomes" id="UP000001349"/>
    </source>
</evidence>
<reference evidence="5 6" key="1">
    <citation type="submission" date="2009-01" db="EMBL/GenBank/DDBJ databases">
        <title>Complete sequence of Clostridium cellulolyticum H10.</title>
        <authorList>
            <consortium name="US DOE Joint Genome Institute"/>
            <person name="Lucas S."/>
            <person name="Copeland A."/>
            <person name="Lapidus A."/>
            <person name="Glavina del Rio T."/>
            <person name="Dalin E."/>
            <person name="Tice H."/>
            <person name="Bruce D."/>
            <person name="Goodwin L."/>
            <person name="Pitluck S."/>
            <person name="Chertkov O."/>
            <person name="Saunders E."/>
            <person name="Brettin T."/>
            <person name="Detter J.C."/>
            <person name="Han C."/>
            <person name="Larimer F."/>
            <person name="Land M."/>
            <person name="Hauser L."/>
            <person name="Kyrpides N."/>
            <person name="Ivanova N."/>
            <person name="Zhou J."/>
            <person name="Richardson P."/>
        </authorList>
    </citation>
    <scope>NUCLEOTIDE SEQUENCE [LARGE SCALE GENOMIC DNA]</scope>
    <source>
        <strain evidence="6">ATCC 35319 / DSM 5812 / JCM 6584 / H10</strain>
    </source>
</reference>
<dbReference type="eggNOG" id="COG3740">
    <property type="taxonomic scope" value="Bacteria"/>
</dbReference>
<evidence type="ECO:0000256" key="3">
    <source>
        <dbReference type="ARBA" id="ARBA00022801"/>
    </source>
</evidence>
<dbReference type="OrthoDB" id="2843430at2"/>
<dbReference type="GO" id="GO:0008233">
    <property type="term" value="F:peptidase activity"/>
    <property type="evidence" value="ECO:0007669"/>
    <property type="project" value="UniProtKB-KW"/>
</dbReference>
<dbReference type="AlphaFoldDB" id="B8I344"/>
<evidence type="ECO:0000313" key="5">
    <source>
        <dbReference type="EMBL" id="ACL76187.1"/>
    </source>
</evidence>
<organism evidence="5 6">
    <name type="scientific">Ruminiclostridium cellulolyticum (strain ATCC 35319 / DSM 5812 / JCM 6584 / H10)</name>
    <name type="common">Clostridium cellulolyticum</name>
    <dbReference type="NCBI Taxonomy" id="394503"/>
    <lineage>
        <taxon>Bacteria</taxon>
        <taxon>Bacillati</taxon>
        <taxon>Bacillota</taxon>
        <taxon>Clostridia</taxon>
        <taxon>Eubacteriales</taxon>
        <taxon>Oscillospiraceae</taxon>
        <taxon>Ruminiclostridium</taxon>
    </lineage>
</organism>
<keyword evidence="2" id="KW-0645">Protease</keyword>
<dbReference type="STRING" id="394503.Ccel_1839"/>
<keyword evidence="1" id="KW-1188">Viral release from host cell</keyword>
<accession>B8I344</accession>
<dbReference type="HOGENOM" id="CLU_1692416_0_0_9"/>
<dbReference type="KEGG" id="cce:Ccel_1839"/>
<feature type="domain" description="Prohead serine protease" evidence="4">
    <location>
        <begin position="21"/>
        <end position="136"/>
    </location>
</feature>
<evidence type="ECO:0000256" key="1">
    <source>
        <dbReference type="ARBA" id="ARBA00022612"/>
    </source>
</evidence>
<gene>
    <name evidence="5" type="ordered locus">Ccel_1839</name>
</gene>
<dbReference type="Proteomes" id="UP000001349">
    <property type="component" value="Chromosome"/>
</dbReference>
<sequence>MDKAIIQGNINTNESRAIFNEDIKPFRERIKEGAFKESLQNYGKVPLYFNHERQIASIEDISLCENDLGLTFIANISDIEVISKCIYGSIKGCSFNFVPFEERIIHKELINSRIIEDMILREVSVLDKEPAYPSSINIIYVPDTLRIQAFKYFTC</sequence>
<keyword evidence="3" id="KW-0378">Hydrolase</keyword>
<evidence type="ECO:0000259" key="4">
    <source>
        <dbReference type="Pfam" id="PF04586"/>
    </source>
</evidence>
<dbReference type="InterPro" id="IPR054613">
    <property type="entry name" value="Peptidase_S78_dom"/>
</dbReference>
<dbReference type="EMBL" id="CP001348">
    <property type="protein sequence ID" value="ACL76187.1"/>
    <property type="molecule type" value="Genomic_DNA"/>
</dbReference>
<name>B8I344_RUMCH</name>
<proteinExistence type="predicted"/>
<evidence type="ECO:0000256" key="2">
    <source>
        <dbReference type="ARBA" id="ARBA00022670"/>
    </source>
</evidence>
<dbReference type="Pfam" id="PF04586">
    <property type="entry name" value="Peptidase_S78"/>
    <property type="match status" value="1"/>
</dbReference>
<keyword evidence="6" id="KW-1185">Reference proteome</keyword>
<dbReference type="RefSeq" id="WP_015925293.1">
    <property type="nucleotide sequence ID" value="NC_011898.1"/>
</dbReference>
<dbReference type="GO" id="GO:0006508">
    <property type="term" value="P:proteolysis"/>
    <property type="evidence" value="ECO:0007669"/>
    <property type="project" value="UniProtKB-KW"/>
</dbReference>
<protein>
    <submittedName>
        <fullName evidence="5">Peptidase U35 phage prohead HK97</fullName>
    </submittedName>
</protein>